<gene>
    <name evidence="1" type="ORF">HPB49_019402</name>
</gene>
<reference evidence="1" key="1">
    <citation type="submission" date="2020-05" db="EMBL/GenBank/DDBJ databases">
        <title>Large-scale comparative analyses of tick genomes elucidate their genetic diversity and vector capacities.</title>
        <authorList>
            <person name="Jia N."/>
            <person name="Wang J."/>
            <person name="Shi W."/>
            <person name="Du L."/>
            <person name="Sun Y."/>
            <person name="Zhan W."/>
            <person name="Jiang J."/>
            <person name="Wang Q."/>
            <person name="Zhang B."/>
            <person name="Ji P."/>
            <person name="Sakyi L.B."/>
            <person name="Cui X."/>
            <person name="Yuan T."/>
            <person name="Jiang B."/>
            <person name="Yang W."/>
            <person name="Lam T.T.-Y."/>
            <person name="Chang Q."/>
            <person name="Ding S."/>
            <person name="Wang X."/>
            <person name="Zhu J."/>
            <person name="Ruan X."/>
            <person name="Zhao L."/>
            <person name="Wei J."/>
            <person name="Que T."/>
            <person name="Du C."/>
            <person name="Cheng J."/>
            <person name="Dai P."/>
            <person name="Han X."/>
            <person name="Huang E."/>
            <person name="Gao Y."/>
            <person name="Liu J."/>
            <person name="Shao H."/>
            <person name="Ye R."/>
            <person name="Li L."/>
            <person name="Wei W."/>
            <person name="Wang X."/>
            <person name="Wang C."/>
            <person name="Yang T."/>
            <person name="Huo Q."/>
            <person name="Li W."/>
            <person name="Guo W."/>
            <person name="Chen H."/>
            <person name="Zhou L."/>
            <person name="Ni X."/>
            <person name="Tian J."/>
            <person name="Zhou Y."/>
            <person name="Sheng Y."/>
            <person name="Liu T."/>
            <person name="Pan Y."/>
            <person name="Xia L."/>
            <person name="Li J."/>
            <person name="Zhao F."/>
            <person name="Cao W."/>
        </authorList>
    </citation>
    <scope>NUCLEOTIDE SEQUENCE</scope>
    <source>
        <strain evidence="1">Dsil-2018</strain>
    </source>
</reference>
<dbReference type="Proteomes" id="UP000821865">
    <property type="component" value="Chromosome 4"/>
</dbReference>
<sequence length="192" mass="22375">MPRYICTVVYTSQSSDRAVWRSVWRMVERHAGQVPIQELYRPAHLAQVARGRAVVLSDRTSFRYVVGRSCARYPQAQFYVAREPINTLSFGLYVNARLDPRFRRALDQRLGWLRESGLMGLWTERMLPDWGRCAQRQRGFQPLGLKDVHATLVSAALLGTVMPFLALVAEMRIGRRRQPPRLRRTRRGHLWK</sequence>
<evidence type="ECO:0000313" key="1">
    <source>
        <dbReference type="EMBL" id="KAH7954528.1"/>
    </source>
</evidence>
<comment type="caution">
    <text evidence="1">The sequence shown here is derived from an EMBL/GenBank/DDBJ whole genome shotgun (WGS) entry which is preliminary data.</text>
</comment>
<accession>A0ACB8CZ83</accession>
<keyword evidence="2" id="KW-1185">Reference proteome</keyword>
<name>A0ACB8CZ83_DERSI</name>
<dbReference type="EMBL" id="CM023473">
    <property type="protein sequence ID" value="KAH7954528.1"/>
    <property type="molecule type" value="Genomic_DNA"/>
</dbReference>
<organism evidence="1 2">
    <name type="scientific">Dermacentor silvarum</name>
    <name type="common">Tick</name>
    <dbReference type="NCBI Taxonomy" id="543639"/>
    <lineage>
        <taxon>Eukaryota</taxon>
        <taxon>Metazoa</taxon>
        <taxon>Ecdysozoa</taxon>
        <taxon>Arthropoda</taxon>
        <taxon>Chelicerata</taxon>
        <taxon>Arachnida</taxon>
        <taxon>Acari</taxon>
        <taxon>Parasitiformes</taxon>
        <taxon>Ixodida</taxon>
        <taxon>Ixodoidea</taxon>
        <taxon>Ixodidae</taxon>
        <taxon>Rhipicephalinae</taxon>
        <taxon>Dermacentor</taxon>
    </lineage>
</organism>
<evidence type="ECO:0000313" key="2">
    <source>
        <dbReference type="Proteomes" id="UP000821865"/>
    </source>
</evidence>
<proteinExistence type="predicted"/>
<protein>
    <submittedName>
        <fullName evidence="1">Uncharacterized protein</fullName>
    </submittedName>
</protein>